<dbReference type="Gene3D" id="3.40.430.10">
    <property type="entry name" value="Dihydrofolate Reductase, subunit A"/>
    <property type="match status" value="1"/>
</dbReference>
<gene>
    <name evidence="11" type="ORF">NW762_009063</name>
</gene>
<dbReference type="InterPro" id="IPR050765">
    <property type="entry name" value="Riboflavin_Biosynth_HTPR"/>
</dbReference>
<comment type="catalytic activity">
    <reaction evidence="9">
        <text>2,5-diamino-6-(1-D-ribitylamino)pyrimidin-4(3H)-one 5'-phosphate + NADP(+) = 2,5-diamino-6-(1-D-ribosylamino)pyrimidin-4(3H)-one 5'-phosphate + NADPH + H(+)</text>
        <dbReference type="Rhea" id="RHEA:27278"/>
        <dbReference type="ChEBI" id="CHEBI:15378"/>
        <dbReference type="ChEBI" id="CHEBI:57783"/>
        <dbReference type="ChEBI" id="CHEBI:58349"/>
        <dbReference type="ChEBI" id="CHEBI:58890"/>
        <dbReference type="ChEBI" id="CHEBI:59545"/>
        <dbReference type="EC" id="1.1.1.302"/>
    </reaction>
</comment>
<evidence type="ECO:0000256" key="9">
    <source>
        <dbReference type="ARBA" id="ARBA00049020"/>
    </source>
</evidence>
<dbReference type="SUPFAM" id="SSF53597">
    <property type="entry name" value="Dihydrofolate reductase-like"/>
    <property type="match status" value="1"/>
</dbReference>
<evidence type="ECO:0000313" key="11">
    <source>
        <dbReference type="EMBL" id="KAJ4255989.1"/>
    </source>
</evidence>
<sequence>MPHLRYNVATSLDGYIASSDGSTNWIVEDSTINFNALYAEFDFFVMGRKTYEVMQSLGGPDENPLAKRPRQSVVVASRTVKQADFPAITIVPNNVIDYIRGLKSGDGKDIWLMGGGLLASQCLDAGLVDTIEAAVIPVVLGNGVKMVENVSRNFQLCLVGSKALQSGIVMNQYAFINGQAE</sequence>
<keyword evidence="12" id="KW-1185">Reference proteome</keyword>
<comment type="caution">
    <text evidence="11">The sequence shown here is derived from an EMBL/GenBank/DDBJ whole genome shotgun (WGS) entry which is preliminary data.</text>
</comment>
<dbReference type="AlphaFoldDB" id="A0A9W8RTT8"/>
<keyword evidence="5" id="KW-0686">Riboflavin biosynthesis</keyword>
<evidence type="ECO:0000256" key="5">
    <source>
        <dbReference type="ARBA" id="ARBA00022619"/>
    </source>
</evidence>
<reference evidence="11" key="1">
    <citation type="submission" date="2022-09" db="EMBL/GenBank/DDBJ databases">
        <title>Fusarium specimens isolated from Avocado Roots.</title>
        <authorList>
            <person name="Stajich J."/>
            <person name="Roper C."/>
            <person name="Heimlech-Rivalta G."/>
        </authorList>
    </citation>
    <scope>NUCLEOTIDE SEQUENCE</scope>
    <source>
        <strain evidence="11">CF00136</strain>
    </source>
</reference>
<evidence type="ECO:0000256" key="2">
    <source>
        <dbReference type="ARBA" id="ARBA00009723"/>
    </source>
</evidence>
<name>A0A9W8RTT8_9HYPO</name>
<evidence type="ECO:0000256" key="1">
    <source>
        <dbReference type="ARBA" id="ARBA00003555"/>
    </source>
</evidence>
<comment type="function">
    <text evidence="1">Catalyzes an early step in riboflavin biosynthesis, the NADPH-dependent reduction of the ribose side chain of 2,5-diamino-6-ribosylamino-4(3H)-pyrimidinone 5'-phosphate, yielding 2,5-diamino-6-ribitylamino-4(3H)-pyrimidinone 5'-phosphate.</text>
</comment>
<evidence type="ECO:0000256" key="7">
    <source>
        <dbReference type="ARBA" id="ARBA00031630"/>
    </source>
</evidence>
<evidence type="ECO:0000256" key="8">
    <source>
        <dbReference type="ARBA" id="ARBA00047550"/>
    </source>
</evidence>
<dbReference type="GO" id="GO:0008703">
    <property type="term" value="F:5-amino-6-(5-phosphoribosylamino)uracil reductase activity"/>
    <property type="evidence" value="ECO:0007669"/>
    <property type="project" value="InterPro"/>
</dbReference>
<organism evidence="11 12">
    <name type="scientific">Fusarium torreyae</name>
    <dbReference type="NCBI Taxonomy" id="1237075"/>
    <lineage>
        <taxon>Eukaryota</taxon>
        <taxon>Fungi</taxon>
        <taxon>Dikarya</taxon>
        <taxon>Ascomycota</taxon>
        <taxon>Pezizomycotina</taxon>
        <taxon>Sordariomycetes</taxon>
        <taxon>Hypocreomycetidae</taxon>
        <taxon>Hypocreales</taxon>
        <taxon>Nectriaceae</taxon>
        <taxon>Fusarium</taxon>
    </lineage>
</organism>
<dbReference type="PANTHER" id="PTHR38011:SF11">
    <property type="entry name" value="2,5-DIAMINO-6-RIBOSYLAMINO-4(3H)-PYRIMIDINONE 5'-PHOSPHATE REDUCTASE"/>
    <property type="match status" value="1"/>
</dbReference>
<dbReference type="GO" id="GO:0009231">
    <property type="term" value="P:riboflavin biosynthetic process"/>
    <property type="evidence" value="ECO:0007669"/>
    <property type="project" value="UniProtKB-KW"/>
</dbReference>
<dbReference type="InterPro" id="IPR024072">
    <property type="entry name" value="DHFR-like_dom_sf"/>
</dbReference>
<proteinExistence type="inferred from homology"/>
<accession>A0A9W8RTT8</accession>
<evidence type="ECO:0000256" key="6">
    <source>
        <dbReference type="ARBA" id="ARBA00030073"/>
    </source>
</evidence>
<evidence type="ECO:0000256" key="3">
    <source>
        <dbReference type="ARBA" id="ARBA00012851"/>
    </source>
</evidence>
<feature type="domain" description="Bacterial bifunctional deaminase-reductase C-terminal" evidence="10">
    <location>
        <begin position="2"/>
        <end position="169"/>
    </location>
</feature>
<evidence type="ECO:0000259" key="10">
    <source>
        <dbReference type="Pfam" id="PF01872"/>
    </source>
</evidence>
<protein>
    <recommendedName>
        <fullName evidence="4">2,5-diamino-6-ribosylamino-4(3H)-pyrimidinone 5'-phosphate reductase</fullName>
        <ecNumber evidence="3">1.1.1.302</ecNumber>
    </recommendedName>
    <alternativeName>
        <fullName evidence="7">2,5-diamino-6-(5-phospho-D-ribosylamino)pyrimidin-4(3H)-one reductase</fullName>
    </alternativeName>
    <alternativeName>
        <fullName evidence="6">2,5-diamino-6-ribitylamino-4(3H)-pyrimidinone 5'-phosphate synthase</fullName>
    </alternativeName>
</protein>
<dbReference type="EC" id="1.1.1.302" evidence="3"/>
<dbReference type="InterPro" id="IPR002734">
    <property type="entry name" value="RibDG_C"/>
</dbReference>
<comment type="catalytic activity">
    <reaction evidence="8">
        <text>2,5-diamino-6-(1-D-ribitylamino)pyrimidin-4(3H)-one 5'-phosphate + NAD(+) = 2,5-diamino-6-(1-D-ribosylamino)pyrimidin-4(3H)-one 5'-phosphate + NADH + H(+)</text>
        <dbReference type="Rhea" id="RHEA:27274"/>
        <dbReference type="ChEBI" id="CHEBI:15378"/>
        <dbReference type="ChEBI" id="CHEBI:57540"/>
        <dbReference type="ChEBI" id="CHEBI:57945"/>
        <dbReference type="ChEBI" id="CHEBI:58890"/>
        <dbReference type="ChEBI" id="CHEBI:59545"/>
        <dbReference type="EC" id="1.1.1.302"/>
    </reaction>
</comment>
<dbReference type="OrthoDB" id="3192019at2759"/>
<dbReference type="Proteomes" id="UP001152049">
    <property type="component" value="Unassembled WGS sequence"/>
</dbReference>
<dbReference type="PANTHER" id="PTHR38011">
    <property type="entry name" value="DIHYDROFOLATE REDUCTASE FAMILY PROTEIN (AFU_ORTHOLOGUE AFUA_8G06820)"/>
    <property type="match status" value="1"/>
</dbReference>
<dbReference type="EMBL" id="JAOQAZ010000019">
    <property type="protein sequence ID" value="KAJ4255989.1"/>
    <property type="molecule type" value="Genomic_DNA"/>
</dbReference>
<dbReference type="Pfam" id="PF01872">
    <property type="entry name" value="RibD_C"/>
    <property type="match status" value="1"/>
</dbReference>
<comment type="similarity">
    <text evidence="2">Belongs to the HTP reductase family.</text>
</comment>
<evidence type="ECO:0000256" key="4">
    <source>
        <dbReference type="ARBA" id="ARBA00015035"/>
    </source>
</evidence>
<evidence type="ECO:0000313" key="12">
    <source>
        <dbReference type="Proteomes" id="UP001152049"/>
    </source>
</evidence>